<organism evidence="1 2">
    <name type="scientific">Acidovorax temperans</name>
    <dbReference type="NCBI Taxonomy" id="80878"/>
    <lineage>
        <taxon>Bacteria</taxon>
        <taxon>Pseudomonadati</taxon>
        <taxon>Pseudomonadota</taxon>
        <taxon>Betaproteobacteria</taxon>
        <taxon>Burkholderiales</taxon>
        <taxon>Comamonadaceae</taxon>
        <taxon>Acidovorax</taxon>
    </lineage>
</organism>
<evidence type="ECO:0000313" key="1">
    <source>
        <dbReference type="EMBL" id="KJA11295.1"/>
    </source>
</evidence>
<dbReference type="InterPro" id="IPR056209">
    <property type="entry name" value="SU10_adaptor"/>
</dbReference>
<proteinExistence type="predicted"/>
<dbReference type="EMBL" id="JXYQ01000017">
    <property type="protein sequence ID" value="KJA11295.1"/>
    <property type="molecule type" value="Genomic_DNA"/>
</dbReference>
<sequence length="223" mass="25544">MTVEELLAAFRSDLDDTLEAYLWSDQDLIRYLNDAVQEANERAFLTEDRTTDAVCSISVVPGLSTYSLHPSVLMVKRVTLDGRLLDESSVEALDAESPSWESRTGRPRLFITEQASGRQPEAIRLVPVPQTVGTLRLTVYRGALKPLSEDRGLEKPEIPARFHEGLRHWVYRCAYLKHDTETMNREKALEHEAEFIRAFGERPDANVQRKRRDQRPPIVAINW</sequence>
<protein>
    <submittedName>
        <fullName evidence="1">Uncharacterized protein</fullName>
    </submittedName>
</protein>
<dbReference type="STRING" id="80878.RP29_06100"/>
<dbReference type="PATRIC" id="fig|80878.5.peg.532"/>
<name>A0A0D7KAI5_9BURK</name>
<gene>
    <name evidence="1" type="ORF">RP29_06100</name>
</gene>
<keyword evidence="2" id="KW-1185">Reference proteome</keyword>
<dbReference type="AlphaFoldDB" id="A0A0D7KAI5"/>
<accession>A0A0D7KAI5</accession>
<dbReference type="RefSeq" id="WP_044396785.1">
    <property type="nucleotide sequence ID" value="NZ_JXYQ01000017.1"/>
</dbReference>
<reference evidence="1 2" key="1">
    <citation type="submission" date="2014-12" db="EMBL/GenBank/DDBJ databases">
        <title>Isolation of bacteria from lake water.</title>
        <authorList>
            <person name="Sheng K.-Y."/>
            <person name="Chin P.-S."/>
            <person name="Chan K.-G."/>
            <person name="Tan G.S."/>
        </authorList>
    </citation>
    <scope>NUCLEOTIDE SEQUENCE [LARGE SCALE GENOMIC DNA]</scope>
    <source>
        <strain evidence="1 2">KY4</strain>
    </source>
</reference>
<evidence type="ECO:0000313" key="2">
    <source>
        <dbReference type="Proteomes" id="UP000032566"/>
    </source>
</evidence>
<comment type="caution">
    <text evidence="1">The sequence shown here is derived from an EMBL/GenBank/DDBJ whole genome shotgun (WGS) entry which is preliminary data.</text>
</comment>
<dbReference type="Proteomes" id="UP000032566">
    <property type="component" value="Unassembled WGS sequence"/>
</dbReference>
<dbReference type="OrthoDB" id="6880023at2"/>
<dbReference type="Pfam" id="PF24175">
    <property type="entry name" value="SU10_adaptor"/>
    <property type="match status" value="1"/>
</dbReference>